<proteinExistence type="predicted"/>
<dbReference type="AlphaFoldDB" id="A0A6M3IF35"/>
<dbReference type="EMBL" id="MT141183">
    <property type="protein sequence ID" value="QJA55808.1"/>
    <property type="molecule type" value="Genomic_DNA"/>
</dbReference>
<organism evidence="1">
    <name type="scientific">viral metagenome</name>
    <dbReference type="NCBI Taxonomy" id="1070528"/>
    <lineage>
        <taxon>unclassified sequences</taxon>
        <taxon>metagenomes</taxon>
        <taxon>organismal metagenomes</taxon>
    </lineage>
</organism>
<accession>A0A6M3IF35</accession>
<protein>
    <submittedName>
        <fullName evidence="1">Uncharacterized protein</fullName>
    </submittedName>
</protein>
<reference evidence="1" key="1">
    <citation type="submission" date="2020-03" db="EMBL/GenBank/DDBJ databases">
        <title>The deep terrestrial virosphere.</title>
        <authorList>
            <person name="Holmfeldt K."/>
            <person name="Nilsson E."/>
            <person name="Simone D."/>
            <person name="Lopez-Fernandez M."/>
            <person name="Wu X."/>
            <person name="de Brujin I."/>
            <person name="Lundin D."/>
            <person name="Andersson A."/>
            <person name="Bertilsson S."/>
            <person name="Dopson M."/>
        </authorList>
    </citation>
    <scope>NUCLEOTIDE SEQUENCE</scope>
    <source>
        <strain evidence="1">MM415B01986</strain>
    </source>
</reference>
<sequence length="139" mass="15285">MTNAPTVATKYLMCPKCTITSTSIYISGKNLRTQWSYAINQETVIGSNDPVQGTGEFRGTIEFEFIAFVDSVLHDLVTPSAGQIAETTLSVAEVDTTATPTTRTWVIKARLNEYQETLREADFVMGRIAGVLTDEPTEQ</sequence>
<evidence type="ECO:0000313" key="1">
    <source>
        <dbReference type="EMBL" id="QJA55808.1"/>
    </source>
</evidence>
<name>A0A6M3IF35_9ZZZZ</name>
<gene>
    <name evidence="1" type="ORF">MM415B01986_0002</name>
</gene>